<sequence length="279" mass="30386">MRLRDVSAADGLRLRLRDWPGDPGRTPLLCLAGIGRNSLDYTGLAERHAGTRRIIAPDYAGHGESDRAPEPERYTPDHAISDLLDCCASLGIDRCVVVGTSFGGLLGMFLAVARPALVRGVVLNDIGPQIEMQGLMEAQGLLSDDPAFLDLATAADYLRRLMPGVPLEGEARWQDFAERTYRLGEDGRWHPRWDTRLGQVASSGTPMTSFDPVFEALADLPTLLVWGEQSHILSAGTVAAMRRSKPDLEVLVVPEAGHAPTLEEDSVIPRLDAFLNRLA</sequence>
<dbReference type="InterPro" id="IPR000073">
    <property type="entry name" value="AB_hydrolase_1"/>
</dbReference>
<dbReference type="RefSeq" id="WP_377046168.1">
    <property type="nucleotide sequence ID" value="NZ_JBHLUN010000015.1"/>
</dbReference>
<dbReference type="InterPro" id="IPR029058">
    <property type="entry name" value="AB_hydrolase_fold"/>
</dbReference>
<dbReference type="Gene3D" id="3.40.50.1820">
    <property type="entry name" value="alpha/beta hydrolase"/>
    <property type="match status" value="1"/>
</dbReference>
<keyword evidence="3" id="KW-1185">Reference proteome</keyword>
<comment type="caution">
    <text evidence="2">The sequence shown here is derived from an EMBL/GenBank/DDBJ whole genome shotgun (WGS) entry which is preliminary data.</text>
</comment>
<accession>A0ABV6JYN0</accession>
<dbReference type="Pfam" id="PF00561">
    <property type="entry name" value="Abhydrolase_1"/>
    <property type="match status" value="1"/>
</dbReference>
<dbReference type="Proteomes" id="UP001589865">
    <property type="component" value="Unassembled WGS sequence"/>
</dbReference>
<feature type="domain" description="AB hydrolase-1" evidence="1">
    <location>
        <begin position="27"/>
        <end position="264"/>
    </location>
</feature>
<dbReference type="PANTHER" id="PTHR43798:SF33">
    <property type="entry name" value="HYDROLASE, PUTATIVE (AFU_ORTHOLOGUE AFUA_2G14860)-RELATED"/>
    <property type="match status" value="1"/>
</dbReference>
<protein>
    <submittedName>
        <fullName evidence="2">Alpha/beta fold hydrolase</fullName>
    </submittedName>
</protein>
<dbReference type="EMBL" id="JBHLUN010000015">
    <property type="protein sequence ID" value="MFC0410417.1"/>
    <property type="molecule type" value="Genomic_DNA"/>
</dbReference>
<dbReference type="PRINTS" id="PR00111">
    <property type="entry name" value="ABHYDROLASE"/>
</dbReference>
<evidence type="ECO:0000313" key="3">
    <source>
        <dbReference type="Proteomes" id="UP001589865"/>
    </source>
</evidence>
<dbReference type="GO" id="GO:0016787">
    <property type="term" value="F:hydrolase activity"/>
    <property type="evidence" value="ECO:0007669"/>
    <property type="project" value="UniProtKB-KW"/>
</dbReference>
<gene>
    <name evidence="2" type="ORF">ACFFGY_19360</name>
</gene>
<organism evidence="2 3">
    <name type="scientific">Roseomonas elaeocarpi</name>
    <dbReference type="NCBI Taxonomy" id="907779"/>
    <lineage>
        <taxon>Bacteria</taxon>
        <taxon>Pseudomonadati</taxon>
        <taxon>Pseudomonadota</taxon>
        <taxon>Alphaproteobacteria</taxon>
        <taxon>Acetobacterales</taxon>
        <taxon>Roseomonadaceae</taxon>
        <taxon>Roseomonas</taxon>
    </lineage>
</organism>
<dbReference type="PANTHER" id="PTHR43798">
    <property type="entry name" value="MONOACYLGLYCEROL LIPASE"/>
    <property type="match status" value="1"/>
</dbReference>
<keyword evidence="2" id="KW-0378">Hydrolase</keyword>
<evidence type="ECO:0000313" key="2">
    <source>
        <dbReference type="EMBL" id="MFC0410417.1"/>
    </source>
</evidence>
<proteinExistence type="predicted"/>
<evidence type="ECO:0000259" key="1">
    <source>
        <dbReference type="Pfam" id="PF00561"/>
    </source>
</evidence>
<name>A0ABV6JYN0_9PROT</name>
<dbReference type="SUPFAM" id="SSF53474">
    <property type="entry name" value="alpha/beta-Hydrolases"/>
    <property type="match status" value="1"/>
</dbReference>
<reference evidence="2 3" key="1">
    <citation type="submission" date="2024-09" db="EMBL/GenBank/DDBJ databases">
        <authorList>
            <person name="Sun Q."/>
            <person name="Mori K."/>
        </authorList>
    </citation>
    <scope>NUCLEOTIDE SEQUENCE [LARGE SCALE GENOMIC DNA]</scope>
    <source>
        <strain evidence="2 3">TBRC 5777</strain>
    </source>
</reference>
<dbReference type="InterPro" id="IPR050266">
    <property type="entry name" value="AB_hydrolase_sf"/>
</dbReference>